<feature type="chain" id="PRO_5044578006" evidence="1">
    <location>
        <begin position="19"/>
        <end position="160"/>
    </location>
</feature>
<sequence length="160" mass="16896">MTALLAVAASASTVTAFAGPDAGLFAQRETGRPDVRYTAAIDQAYDQLSAGREREALKALRAADGLPLHEAANYALLPQIAWLQARTGDAKGAGETVRLARLAVALEAGAARCGDHGLEAKGFDAKLRETATARYCNAFGEPRPDDLYRRKLAAVEAGLR</sequence>
<keyword evidence="5" id="KW-1185">Reference proteome</keyword>
<dbReference type="AlphaFoldDB" id="A0A2N5CVU6"/>
<evidence type="ECO:0000313" key="4">
    <source>
        <dbReference type="Proteomes" id="UP000234483"/>
    </source>
</evidence>
<dbReference type="RefSeq" id="WP_101712660.1">
    <property type="nucleotide sequence ID" value="NZ_CP026100.1"/>
</dbReference>
<dbReference type="Proteomes" id="UP000281192">
    <property type="component" value="Chromosome"/>
</dbReference>
<proteinExistence type="predicted"/>
<keyword evidence="1" id="KW-0732">Signal</keyword>
<dbReference type="EMBL" id="CP026100">
    <property type="protein sequence ID" value="AYV47021.1"/>
    <property type="molecule type" value="Genomic_DNA"/>
</dbReference>
<dbReference type="EMBL" id="PJRQ01000015">
    <property type="protein sequence ID" value="PLR17929.1"/>
    <property type="molecule type" value="Genomic_DNA"/>
</dbReference>
<evidence type="ECO:0000313" key="2">
    <source>
        <dbReference type="EMBL" id="AYV47021.1"/>
    </source>
</evidence>
<organism evidence="3 4">
    <name type="scientific">Caulobacter flavus</name>
    <dbReference type="NCBI Taxonomy" id="1679497"/>
    <lineage>
        <taxon>Bacteria</taxon>
        <taxon>Pseudomonadati</taxon>
        <taxon>Pseudomonadota</taxon>
        <taxon>Alphaproteobacteria</taxon>
        <taxon>Caulobacterales</taxon>
        <taxon>Caulobacteraceae</taxon>
        <taxon>Caulobacter</taxon>
    </lineage>
</organism>
<name>A0A2N5CVU6_9CAUL</name>
<accession>A0A2N5CVU6</accession>
<dbReference type="Proteomes" id="UP000234483">
    <property type="component" value="Unassembled WGS sequence"/>
</dbReference>
<evidence type="ECO:0000313" key="3">
    <source>
        <dbReference type="EMBL" id="PLR17929.1"/>
    </source>
</evidence>
<reference evidence="2 5" key="2">
    <citation type="submission" date="2018-01" db="EMBL/GenBank/DDBJ databases">
        <title>Complete genome sequence of Caulobacter flavus RHGG3.</title>
        <authorList>
            <person name="Yang E."/>
        </authorList>
    </citation>
    <scope>NUCLEOTIDE SEQUENCE [LARGE SCALE GENOMIC DNA]</scope>
    <source>
        <strain evidence="2 5">RHGG3</strain>
    </source>
</reference>
<reference evidence="3 4" key="1">
    <citation type="submission" date="2017-12" db="EMBL/GenBank/DDBJ databases">
        <title>The genome sequence of Caulobacter flavus CGMCC1 15093.</title>
        <authorList>
            <person name="Gao J."/>
            <person name="Mao X."/>
            <person name="Sun J."/>
        </authorList>
    </citation>
    <scope>NUCLEOTIDE SEQUENCE [LARGE SCALE GENOMIC DNA]</scope>
    <source>
        <strain evidence="3 4">CGMCC1 15093</strain>
    </source>
</reference>
<evidence type="ECO:0000313" key="5">
    <source>
        <dbReference type="Proteomes" id="UP000281192"/>
    </source>
</evidence>
<protein>
    <submittedName>
        <fullName evidence="3">Uncharacterized protein</fullName>
    </submittedName>
</protein>
<feature type="signal peptide" evidence="1">
    <location>
        <begin position="1"/>
        <end position="18"/>
    </location>
</feature>
<gene>
    <name evidence="2" type="ORF">C1707_12530</name>
    <name evidence="3" type="ORF">CFHF_08945</name>
</gene>
<evidence type="ECO:0000256" key="1">
    <source>
        <dbReference type="SAM" id="SignalP"/>
    </source>
</evidence>
<dbReference type="KEGG" id="cfh:C1707_12530"/>